<evidence type="ECO:0000256" key="1">
    <source>
        <dbReference type="ARBA" id="ARBA00000111"/>
    </source>
</evidence>
<name>A0A154PBR1_DUFNO</name>
<keyword evidence="14" id="KW-1185">Reference proteome</keyword>
<evidence type="ECO:0000259" key="12">
    <source>
        <dbReference type="Pfam" id="PF00151"/>
    </source>
</evidence>
<accession>A0A154PBR1</accession>
<feature type="chain" id="PRO_5007599430" description="phospholipase A1" evidence="11">
    <location>
        <begin position="20"/>
        <end position="434"/>
    </location>
</feature>
<sequence length="434" mass="48325">MISLVTVLTKLSLLSTVHSHVFNGNTNTSVSTTGGNSLNANNATLLDFIYTRSISSSFVDTHIVSKSNQVDCFGLGKTVAATLELFFISKPNGTNALDVQFLLSSRNQPQRVQVMIGKQFGLEWTDFQAERKTVLIVHGFLSHGGESWISDMEKSFLKWGDVNVVVVDWSTRGNTWNYYKAAVNTRVVGYQIASFFEHIENATVVKSNPNGGNWGSLHLVGHSLGAHICGFAAKQLKRRQSKWIVERITGLDPAQPCFKDADSTVKLHKSDALFVDVIHTNGKLLSEIGLGLPEPIGHVDFYPNGGKCQPGCIKIDTSYFDYLPIPLRVIDKSICSHGRSYIYLTESLMSDVKHNCTFWAHHWDLSYRNFMKIAVEPCNKNTCTEMGINSINYPQRGTFFVATSNSIPFCVNSTRAIDEVVIQLKRDNENELND</sequence>
<dbReference type="PANTHER" id="PTHR11610">
    <property type="entry name" value="LIPASE"/>
    <property type="match status" value="1"/>
</dbReference>
<dbReference type="InterPro" id="IPR029058">
    <property type="entry name" value="AB_hydrolase_fold"/>
</dbReference>
<comment type="subcellular location">
    <subcellularLocation>
        <location evidence="2">Secreted</location>
    </subcellularLocation>
</comment>
<dbReference type="PRINTS" id="PR00821">
    <property type="entry name" value="TAGLIPASE"/>
</dbReference>
<evidence type="ECO:0000256" key="11">
    <source>
        <dbReference type="SAM" id="SignalP"/>
    </source>
</evidence>
<keyword evidence="9" id="KW-0106">Calcium</keyword>
<proteinExistence type="inferred from homology"/>
<dbReference type="EMBL" id="KQ434856">
    <property type="protein sequence ID" value="KZC08698.1"/>
    <property type="molecule type" value="Genomic_DNA"/>
</dbReference>
<evidence type="ECO:0000256" key="7">
    <source>
        <dbReference type="ARBA" id="ARBA00023157"/>
    </source>
</evidence>
<dbReference type="Gene3D" id="3.40.50.1820">
    <property type="entry name" value="alpha/beta hydrolase"/>
    <property type="match status" value="1"/>
</dbReference>
<dbReference type="PANTHER" id="PTHR11610:SF190">
    <property type="entry name" value="VITELLOGENIN-3-LIKE PROTEIN"/>
    <property type="match status" value="1"/>
</dbReference>
<gene>
    <name evidence="13" type="ORF">WN55_10720</name>
</gene>
<dbReference type="Proteomes" id="UP000076502">
    <property type="component" value="Unassembled WGS sequence"/>
</dbReference>
<evidence type="ECO:0000256" key="5">
    <source>
        <dbReference type="ARBA" id="ARBA00022525"/>
    </source>
</evidence>
<feature type="active site" description="Charge relay system" evidence="8">
    <location>
        <position position="337"/>
    </location>
</feature>
<dbReference type="InterPro" id="IPR013818">
    <property type="entry name" value="Lipase"/>
</dbReference>
<protein>
    <recommendedName>
        <fullName evidence="4">phospholipase A1</fullName>
        <ecNumber evidence="4">3.1.1.32</ecNumber>
    </recommendedName>
</protein>
<dbReference type="AlphaFoldDB" id="A0A154PBR1"/>
<evidence type="ECO:0000313" key="14">
    <source>
        <dbReference type="Proteomes" id="UP000076502"/>
    </source>
</evidence>
<dbReference type="InterPro" id="IPR033906">
    <property type="entry name" value="Lipase_N"/>
</dbReference>
<dbReference type="GO" id="GO:0016042">
    <property type="term" value="P:lipid catabolic process"/>
    <property type="evidence" value="ECO:0007669"/>
    <property type="project" value="TreeGrafter"/>
</dbReference>
<dbReference type="OrthoDB" id="199913at2759"/>
<reference evidence="13 14" key="1">
    <citation type="submission" date="2015-07" db="EMBL/GenBank/DDBJ databases">
        <title>The genome of Dufourea novaeangliae.</title>
        <authorList>
            <person name="Pan H."/>
            <person name="Kapheim K."/>
        </authorList>
    </citation>
    <scope>NUCLEOTIDE SEQUENCE [LARGE SCALE GENOMIC DNA]</scope>
    <source>
        <strain evidence="13">0120121106</strain>
        <tissue evidence="13">Whole body</tissue>
    </source>
</reference>
<dbReference type="GO" id="GO:0008970">
    <property type="term" value="F:phospholipase A1 activity"/>
    <property type="evidence" value="ECO:0007669"/>
    <property type="project" value="UniProtKB-EC"/>
</dbReference>
<feature type="active site" description="Nucleophile" evidence="8">
    <location>
        <position position="223"/>
    </location>
</feature>
<dbReference type="EC" id="3.1.1.32" evidence="4"/>
<evidence type="ECO:0000256" key="4">
    <source>
        <dbReference type="ARBA" id="ARBA00013179"/>
    </source>
</evidence>
<dbReference type="GO" id="GO:0046872">
    <property type="term" value="F:metal ion binding"/>
    <property type="evidence" value="ECO:0007669"/>
    <property type="project" value="UniProtKB-KW"/>
</dbReference>
<evidence type="ECO:0000256" key="6">
    <source>
        <dbReference type="ARBA" id="ARBA00022801"/>
    </source>
</evidence>
<dbReference type="SUPFAM" id="SSF53474">
    <property type="entry name" value="alpha/beta-Hydrolases"/>
    <property type="match status" value="1"/>
</dbReference>
<evidence type="ECO:0000256" key="9">
    <source>
        <dbReference type="PIRSR" id="PIRSR000865-2"/>
    </source>
</evidence>
<evidence type="ECO:0000313" key="13">
    <source>
        <dbReference type="EMBL" id="KZC08698.1"/>
    </source>
</evidence>
<feature type="domain" description="Lipase" evidence="12">
    <location>
        <begin position="69"/>
        <end position="409"/>
    </location>
</feature>
<evidence type="ECO:0000256" key="2">
    <source>
        <dbReference type="ARBA" id="ARBA00004613"/>
    </source>
</evidence>
<dbReference type="GO" id="GO:0005615">
    <property type="term" value="C:extracellular space"/>
    <property type="evidence" value="ECO:0007669"/>
    <property type="project" value="TreeGrafter"/>
</dbReference>
<keyword evidence="9" id="KW-0479">Metal-binding</keyword>
<evidence type="ECO:0000256" key="8">
    <source>
        <dbReference type="PIRSR" id="PIRSR000865-1"/>
    </source>
</evidence>
<comment type="similarity">
    <text evidence="3 10">Belongs to the AB hydrolase superfamily. Lipase family.</text>
</comment>
<dbReference type="Pfam" id="PF00151">
    <property type="entry name" value="Lipase"/>
    <property type="match status" value="1"/>
</dbReference>
<dbReference type="CDD" id="cd00707">
    <property type="entry name" value="Pancreat_lipase_like"/>
    <property type="match status" value="1"/>
</dbReference>
<feature type="binding site" evidence="9">
    <location>
        <position position="271"/>
    </location>
    <ligand>
        <name>Ca(2+)</name>
        <dbReference type="ChEBI" id="CHEBI:29108"/>
    </ligand>
</feature>
<keyword evidence="7" id="KW-1015">Disulfide bond</keyword>
<feature type="signal peptide" evidence="11">
    <location>
        <begin position="1"/>
        <end position="19"/>
    </location>
</feature>
<keyword evidence="11" id="KW-0732">Signal</keyword>
<dbReference type="InterPro" id="IPR016272">
    <property type="entry name" value="Lipase_LIPH"/>
</dbReference>
<keyword evidence="5" id="KW-0964">Secreted</keyword>
<organism evidence="13 14">
    <name type="scientific">Dufourea novaeangliae</name>
    <name type="common">Sweat bee</name>
    <dbReference type="NCBI Taxonomy" id="178035"/>
    <lineage>
        <taxon>Eukaryota</taxon>
        <taxon>Metazoa</taxon>
        <taxon>Ecdysozoa</taxon>
        <taxon>Arthropoda</taxon>
        <taxon>Hexapoda</taxon>
        <taxon>Insecta</taxon>
        <taxon>Pterygota</taxon>
        <taxon>Neoptera</taxon>
        <taxon>Endopterygota</taxon>
        <taxon>Hymenoptera</taxon>
        <taxon>Apocrita</taxon>
        <taxon>Aculeata</taxon>
        <taxon>Apoidea</taxon>
        <taxon>Anthophila</taxon>
        <taxon>Halictidae</taxon>
        <taxon>Rophitinae</taxon>
        <taxon>Dufourea</taxon>
    </lineage>
</organism>
<evidence type="ECO:0000256" key="10">
    <source>
        <dbReference type="RuleBase" id="RU004262"/>
    </source>
</evidence>
<keyword evidence="6" id="KW-0378">Hydrolase</keyword>
<evidence type="ECO:0000256" key="3">
    <source>
        <dbReference type="ARBA" id="ARBA00010701"/>
    </source>
</evidence>
<dbReference type="STRING" id="178035.A0A154PBR1"/>
<dbReference type="PIRSF" id="PIRSF000865">
    <property type="entry name" value="Lipoprotein_lipase_LIPH"/>
    <property type="match status" value="1"/>
</dbReference>
<dbReference type="InterPro" id="IPR000734">
    <property type="entry name" value="TAG_lipase"/>
</dbReference>
<comment type="catalytic activity">
    <reaction evidence="1">
        <text>a 1,2-diacyl-sn-glycero-3-phosphocholine + H2O = a 2-acyl-sn-glycero-3-phosphocholine + a fatty acid + H(+)</text>
        <dbReference type="Rhea" id="RHEA:18689"/>
        <dbReference type="ChEBI" id="CHEBI:15377"/>
        <dbReference type="ChEBI" id="CHEBI:15378"/>
        <dbReference type="ChEBI" id="CHEBI:28868"/>
        <dbReference type="ChEBI" id="CHEBI:57643"/>
        <dbReference type="ChEBI" id="CHEBI:57875"/>
        <dbReference type="EC" id="3.1.1.32"/>
    </reaction>
</comment>
<feature type="active site" description="Charge relay system" evidence="8">
    <location>
        <position position="252"/>
    </location>
</feature>